<evidence type="ECO:0000313" key="2">
    <source>
        <dbReference type="Proteomes" id="UP001157138"/>
    </source>
</evidence>
<dbReference type="Proteomes" id="UP001157138">
    <property type="component" value="Unassembled WGS sequence"/>
</dbReference>
<protein>
    <submittedName>
        <fullName evidence="1">Uncharacterized protein</fullName>
    </submittedName>
</protein>
<reference evidence="2" key="1">
    <citation type="journal article" date="2019" name="Int. J. Syst. Evol. Microbiol.">
        <title>The Global Catalogue of Microorganisms (GCM) 10K type strain sequencing project: providing services to taxonomists for standard genome sequencing and annotation.</title>
        <authorList>
            <consortium name="The Broad Institute Genomics Platform"/>
            <consortium name="The Broad Institute Genome Sequencing Center for Infectious Disease"/>
            <person name="Wu L."/>
            <person name="Ma J."/>
        </authorList>
    </citation>
    <scope>NUCLEOTIDE SEQUENCE [LARGE SCALE GENOMIC DNA]</scope>
    <source>
        <strain evidence="2">NBRC 108723</strain>
    </source>
</reference>
<keyword evidence="2" id="KW-1185">Reference proteome</keyword>
<accession>A0ABQ6F1Y1</accession>
<name>A0ABQ6F1Y1_9VIBR</name>
<evidence type="ECO:0000313" key="1">
    <source>
        <dbReference type="EMBL" id="GLT18732.1"/>
    </source>
</evidence>
<dbReference type="EMBL" id="BSPW01000053">
    <property type="protein sequence ID" value="GLT18732.1"/>
    <property type="molecule type" value="Genomic_DNA"/>
</dbReference>
<sequence>MIFIRTEGGIEKHADWEVVASRVSYQTEHTPDDAELVEIIGYYELEKSKDVVSVAATQHITSGPICRFTLSTQSTFERHIHHECYRGSTSPVP</sequence>
<comment type="caution">
    <text evidence="1">The sequence shown here is derived from an EMBL/GenBank/DDBJ whole genome shotgun (WGS) entry which is preliminary data.</text>
</comment>
<gene>
    <name evidence="1" type="ORF">GCM10007938_25130</name>
</gene>
<proteinExistence type="predicted"/>
<organism evidence="1 2">
    <name type="scientific">Vibrio zhanjiangensis</name>
    <dbReference type="NCBI Taxonomy" id="1046128"/>
    <lineage>
        <taxon>Bacteria</taxon>
        <taxon>Pseudomonadati</taxon>
        <taxon>Pseudomonadota</taxon>
        <taxon>Gammaproteobacteria</taxon>
        <taxon>Vibrionales</taxon>
        <taxon>Vibrionaceae</taxon>
        <taxon>Vibrio</taxon>
    </lineage>
</organism>